<dbReference type="EMBL" id="JANEYT010000042">
    <property type="protein sequence ID" value="MCQ1059656.1"/>
    <property type="molecule type" value="Genomic_DNA"/>
</dbReference>
<dbReference type="InterPro" id="IPR030992">
    <property type="entry name" value="PduM"/>
</dbReference>
<comment type="caution">
    <text evidence="1">The sequence shown here is derived from an EMBL/GenBank/DDBJ whole genome shotgun (WGS) entry which is preliminary data.</text>
</comment>
<protein>
    <submittedName>
        <fullName evidence="1">PduM family microcompartment protein</fullName>
    </submittedName>
</protein>
<proteinExistence type="predicted"/>
<reference evidence="1 2" key="1">
    <citation type="submission" date="2022-07" db="EMBL/GenBank/DDBJ databases">
        <title>Photobacterium pectinilyticum sp. nov., a marine bacterium isolated from surface seawater of Qingdao offshore.</title>
        <authorList>
            <person name="Wang X."/>
        </authorList>
    </citation>
    <scope>NUCLEOTIDE SEQUENCE [LARGE SCALE GENOMIC DNA]</scope>
    <source>
        <strain evidence="1 2">ZSDE20</strain>
    </source>
</reference>
<organism evidence="1 2">
    <name type="scientific">Photobacterium pectinilyticum</name>
    <dbReference type="NCBI Taxonomy" id="2906793"/>
    <lineage>
        <taxon>Bacteria</taxon>
        <taxon>Pseudomonadati</taxon>
        <taxon>Pseudomonadota</taxon>
        <taxon>Gammaproteobacteria</taxon>
        <taxon>Vibrionales</taxon>
        <taxon>Vibrionaceae</taxon>
        <taxon>Photobacterium</taxon>
    </lineage>
</organism>
<dbReference type="RefSeq" id="WP_255043745.1">
    <property type="nucleotide sequence ID" value="NZ_JANEYT010000042.1"/>
</dbReference>
<gene>
    <name evidence="1" type="primary">pduM</name>
    <name evidence="1" type="ORF">NHN17_16535</name>
</gene>
<sequence length="176" mass="19986">MVDSPSDCQVIALHPRQLESGLTSLVELAQESGVSQFHIVLPDLVFLLALTEFDSSHPAVKTVLEAWSIGITTRLIIHRQLLPMLPVSPLVPLPLDIRDHKGVEVHLRENAWLNYGDVALLSQCWLLTQPCVQLTDLAREHMEREQVYLVTKRRGYVSRKSDRFGSRTPEDPFTER</sequence>
<dbReference type="Proteomes" id="UP001524460">
    <property type="component" value="Unassembled WGS sequence"/>
</dbReference>
<dbReference type="Pfam" id="PF15953">
    <property type="entry name" value="PDU_like"/>
    <property type="match status" value="1"/>
</dbReference>
<accession>A0ABT1N4K1</accession>
<keyword evidence="2" id="KW-1185">Reference proteome</keyword>
<name>A0ABT1N4K1_9GAMM</name>
<evidence type="ECO:0000313" key="2">
    <source>
        <dbReference type="Proteomes" id="UP001524460"/>
    </source>
</evidence>
<evidence type="ECO:0000313" key="1">
    <source>
        <dbReference type="EMBL" id="MCQ1059656.1"/>
    </source>
</evidence>
<dbReference type="NCBIfam" id="TIGR04493">
    <property type="entry name" value="microcomp_PduM"/>
    <property type="match status" value="1"/>
</dbReference>